<proteinExistence type="predicted"/>
<evidence type="ECO:0000259" key="2">
    <source>
        <dbReference type="PROSITE" id="PS51704"/>
    </source>
</evidence>
<name>A0A919X612_9BACI</name>
<sequence length="203" mass="23148">MEITANVADEAKVTANEAKEVTQQLIDGSFDTGELNTHIKQRLNNLETEYAPRLSEAEQGIRDNRKYIDEQLDAQQQEIEEVENKTERTKLVDLEEPLYICHRGAIIFPENTLEAYKGCLAVGNSFIEMDVQTLADGSLGVMHDLTVDWTTDKDGSVSNYSAMGFRNLNVDIPSWVQKCECSIVRRYCFYIWKISNLLFGIKR</sequence>
<feature type="domain" description="GP-PDE" evidence="2">
    <location>
        <begin position="97"/>
        <end position="203"/>
    </location>
</feature>
<dbReference type="InterPro" id="IPR017946">
    <property type="entry name" value="PLC-like_Pdiesterase_TIM-brl"/>
</dbReference>
<organism evidence="3 4">
    <name type="scientific">Ornithinibacillus bavariensis</name>
    <dbReference type="NCBI Taxonomy" id="545502"/>
    <lineage>
        <taxon>Bacteria</taxon>
        <taxon>Bacillati</taxon>
        <taxon>Bacillota</taxon>
        <taxon>Bacilli</taxon>
        <taxon>Bacillales</taxon>
        <taxon>Bacillaceae</taxon>
        <taxon>Ornithinibacillus</taxon>
    </lineage>
</organism>
<dbReference type="PROSITE" id="PS51704">
    <property type="entry name" value="GP_PDE"/>
    <property type="match status" value="1"/>
</dbReference>
<dbReference type="EMBL" id="BORP01000001">
    <property type="protein sequence ID" value="GIO26389.1"/>
    <property type="molecule type" value="Genomic_DNA"/>
</dbReference>
<dbReference type="InterPro" id="IPR030395">
    <property type="entry name" value="GP_PDE_dom"/>
</dbReference>
<dbReference type="Gene3D" id="3.20.20.190">
    <property type="entry name" value="Phosphatidylinositol (PI) phosphodiesterase"/>
    <property type="match status" value="1"/>
</dbReference>
<evidence type="ECO:0000313" key="3">
    <source>
        <dbReference type="EMBL" id="GIO26389.1"/>
    </source>
</evidence>
<dbReference type="SUPFAM" id="SSF51695">
    <property type="entry name" value="PLC-like phosphodiesterases"/>
    <property type="match status" value="1"/>
</dbReference>
<dbReference type="PANTHER" id="PTHR46211">
    <property type="entry name" value="GLYCEROPHOSPHORYL DIESTER PHOSPHODIESTERASE"/>
    <property type="match status" value="1"/>
</dbReference>
<dbReference type="GO" id="GO:0006629">
    <property type="term" value="P:lipid metabolic process"/>
    <property type="evidence" value="ECO:0007669"/>
    <property type="project" value="InterPro"/>
</dbReference>
<dbReference type="Pfam" id="PF03009">
    <property type="entry name" value="GDPD"/>
    <property type="match status" value="1"/>
</dbReference>
<dbReference type="AlphaFoldDB" id="A0A919X612"/>
<accession>A0A919X612</accession>
<keyword evidence="1" id="KW-0175">Coiled coil</keyword>
<protein>
    <recommendedName>
        <fullName evidence="2">GP-PDE domain-containing protein</fullName>
    </recommendedName>
</protein>
<dbReference type="Proteomes" id="UP000676917">
    <property type="component" value="Unassembled WGS sequence"/>
</dbReference>
<evidence type="ECO:0000313" key="4">
    <source>
        <dbReference type="Proteomes" id="UP000676917"/>
    </source>
</evidence>
<evidence type="ECO:0000256" key="1">
    <source>
        <dbReference type="SAM" id="Coils"/>
    </source>
</evidence>
<keyword evidence="4" id="KW-1185">Reference proteome</keyword>
<reference evidence="3" key="1">
    <citation type="submission" date="2021-03" db="EMBL/GenBank/DDBJ databases">
        <title>Antimicrobial resistance genes in bacteria isolated from Japanese honey, and their potential for conferring macrolide and lincosamide resistance in the American foulbrood pathogen Paenibacillus larvae.</title>
        <authorList>
            <person name="Okamoto M."/>
            <person name="Kumagai M."/>
            <person name="Kanamori H."/>
            <person name="Takamatsu D."/>
        </authorList>
    </citation>
    <scope>NUCLEOTIDE SEQUENCE</scope>
    <source>
        <strain evidence="3">J43TS3</strain>
    </source>
</reference>
<dbReference type="RefSeq" id="WP_212919854.1">
    <property type="nucleotide sequence ID" value="NZ_BORP01000001.1"/>
</dbReference>
<feature type="coiled-coil region" evidence="1">
    <location>
        <begin position="65"/>
        <end position="92"/>
    </location>
</feature>
<dbReference type="GO" id="GO:0008081">
    <property type="term" value="F:phosphoric diester hydrolase activity"/>
    <property type="evidence" value="ECO:0007669"/>
    <property type="project" value="InterPro"/>
</dbReference>
<comment type="caution">
    <text evidence="3">The sequence shown here is derived from an EMBL/GenBank/DDBJ whole genome shotgun (WGS) entry which is preliminary data.</text>
</comment>
<dbReference type="PANTHER" id="PTHR46211:SF14">
    <property type="entry name" value="GLYCEROPHOSPHODIESTER PHOSPHODIESTERASE"/>
    <property type="match status" value="1"/>
</dbReference>
<gene>
    <name evidence="3" type="ORF">J43TS3_10000</name>
</gene>